<evidence type="ECO:0000256" key="1">
    <source>
        <dbReference type="ARBA" id="ARBA00009902"/>
    </source>
</evidence>
<evidence type="ECO:0000256" key="2">
    <source>
        <dbReference type="ARBA" id="ARBA00022801"/>
    </source>
</evidence>
<keyword evidence="3 4" id="KW-0326">Glycosidase</keyword>
<evidence type="ECO:0000259" key="6">
    <source>
        <dbReference type="Pfam" id="PF00251"/>
    </source>
</evidence>
<keyword evidence="10" id="KW-1185">Reference proteome</keyword>
<dbReference type="PANTHER" id="PTHR42800:SF1">
    <property type="entry name" value="EXOINULINASE INUD (AFU_ORTHOLOGUE AFUA_5G00480)"/>
    <property type="match status" value="1"/>
</dbReference>
<evidence type="ECO:0000313" key="9">
    <source>
        <dbReference type="EMBL" id="MFD2694240.1"/>
    </source>
</evidence>
<dbReference type="SUPFAM" id="SSF75005">
    <property type="entry name" value="Arabinanase/levansucrase/invertase"/>
    <property type="match status" value="1"/>
</dbReference>
<dbReference type="Gene3D" id="2.115.10.20">
    <property type="entry name" value="Glycosyl hydrolase domain, family 43"/>
    <property type="match status" value="1"/>
</dbReference>
<organism evidence="9 10">
    <name type="scientific">Sporolactobacillus shoreicorticis</name>
    <dbReference type="NCBI Taxonomy" id="1923877"/>
    <lineage>
        <taxon>Bacteria</taxon>
        <taxon>Bacillati</taxon>
        <taxon>Bacillota</taxon>
        <taxon>Bacilli</taxon>
        <taxon>Bacillales</taxon>
        <taxon>Sporolactobacillaceae</taxon>
        <taxon>Sporolactobacillus</taxon>
    </lineage>
</organism>
<keyword evidence="5" id="KW-0732">Signal</keyword>
<dbReference type="InterPro" id="IPR032179">
    <property type="entry name" value="Cry22Aa_Ig-like"/>
</dbReference>
<dbReference type="InterPro" id="IPR013783">
    <property type="entry name" value="Ig-like_fold"/>
</dbReference>
<comment type="caution">
    <text evidence="9">The sequence shown here is derived from an EMBL/GenBank/DDBJ whole genome shotgun (WGS) entry which is preliminary data.</text>
</comment>
<dbReference type="InterPro" id="IPR001362">
    <property type="entry name" value="Glyco_hydro_32"/>
</dbReference>
<protein>
    <submittedName>
        <fullName evidence="9">GH32 C-terminal domain-containing protein</fullName>
    </submittedName>
</protein>
<evidence type="ECO:0000256" key="3">
    <source>
        <dbReference type="ARBA" id="ARBA00023295"/>
    </source>
</evidence>
<dbReference type="InterPro" id="IPR023296">
    <property type="entry name" value="Glyco_hydro_beta-prop_sf"/>
</dbReference>
<feature type="domain" description="Pesticidal crystal protein Cry22Aa Ig-like" evidence="8">
    <location>
        <begin position="585"/>
        <end position="657"/>
    </location>
</feature>
<dbReference type="EMBL" id="JBHUMQ010000026">
    <property type="protein sequence ID" value="MFD2694240.1"/>
    <property type="molecule type" value="Genomic_DNA"/>
</dbReference>
<dbReference type="SMART" id="SM00640">
    <property type="entry name" value="Glyco_32"/>
    <property type="match status" value="1"/>
</dbReference>
<reference evidence="10" key="1">
    <citation type="journal article" date="2019" name="Int. J. Syst. Evol. Microbiol.">
        <title>The Global Catalogue of Microorganisms (GCM) 10K type strain sequencing project: providing services to taxonomists for standard genome sequencing and annotation.</title>
        <authorList>
            <consortium name="The Broad Institute Genomics Platform"/>
            <consortium name="The Broad Institute Genome Sequencing Center for Infectious Disease"/>
            <person name="Wu L."/>
            <person name="Ma J."/>
        </authorList>
    </citation>
    <scope>NUCLEOTIDE SEQUENCE [LARGE SCALE GENOMIC DNA]</scope>
    <source>
        <strain evidence="10">TISTR 2466</strain>
    </source>
</reference>
<keyword evidence="2 4" id="KW-0378">Hydrolase</keyword>
<evidence type="ECO:0000259" key="7">
    <source>
        <dbReference type="Pfam" id="PF08244"/>
    </source>
</evidence>
<dbReference type="InterPro" id="IPR013189">
    <property type="entry name" value="Glyco_hydro_32_C"/>
</dbReference>
<dbReference type="InterPro" id="IPR013148">
    <property type="entry name" value="Glyco_hydro_32_N"/>
</dbReference>
<dbReference type="Pfam" id="PF08244">
    <property type="entry name" value="Glyco_hydro_32C"/>
    <property type="match status" value="1"/>
</dbReference>
<feature type="chain" id="PRO_5045969474" evidence="5">
    <location>
        <begin position="31"/>
        <end position="663"/>
    </location>
</feature>
<evidence type="ECO:0000259" key="8">
    <source>
        <dbReference type="Pfam" id="PF16403"/>
    </source>
</evidence>
<dbReference type="Pfam" id="PF16403">
    <property type="entry name" value="Bact_surface_Ig-like"/>
    <property type="match status" value="1"/>
</dbReference>
<feature type="signal peptide" evidence="5">
    <location>
        <begin position="1"/>
        <end position="30"/>
    </location>
</feature>
<dbReference type="Pfam" id="PF00251">
    <property type="entry name" value="Glyco_hydro_32N"/>
    <property type="match status" value="1"/>
</dbReference>
<gene>
    <name evidence="9" type="ORF">ACFSUE_11465</name>
</gene>
<proteinExistence type="inferred from homology"/>
<accession>A0ABW5S392</accession>
<name>A0ABW5S392_9BACL</name>
<dbReference type="CDD" id="cd18622">
    <property type="entry name" value="GH32_Inu-like"/>
    <property type="match status" value="1"/>
</dbReference>
<evidence type="ECO:0000313" key="10">
    <source>
        <dbReference type="Proteomes" id="UP001597399"/>
    </source>
</evidence>
<dbReference type="RefSeq" id="WP_253057792.1">
    <property type="nucleotide sequence ID" value="NZ_JAMXWM010000001.1"/>
</dbReference>
<sequence length="663" mass="74438">MNLRKIMKAGTVLLLSLGMTFPAPFSHAQAAGSLYQEAYRDQYHYSAQQNWLNDPNGLIKYNGVYHMFYQHNPSGNEWGNMSWGHATSTDLIHWKEQEVAIPQSDDNAWVDFWMKTKDDAKPVHYIGRPTTNWDAGNPNGKRHIFSGSVILDKDNVAGFGKNTLIAYYTSTYQVAVRDDDYSKDSWGNYLGIREVQEQNMAYSTDGGKTFTKYNHQNPVIPATQVPTADAANFRDPKVVYDSENKQWVMPLVSGQEVDLFTSTNLKDWTYQSAIKREHDVGNGVWECPELIPMKVKGSNRTKWVLSLSVQLGAPAGGSGMQYFVGNFNGKKFIPETSETMKNPQWLDFGEDFYAGIIFGETPGRTIMLGWMSNWSYVGEQNTSPWHGEMTLPRELTLERSGNGYTINQSPVREVKRLGQSTERLGDRIITADAKKDTILPIRDFSGKQYRVSADFSWKEKQTPNRFGFRVRASEDGSKYIEVGYHPRSRTVYLDRTKDGEAITRQNTKVILDGRPNKIKLTVYVDSSSIEAFVNDGEKTLTQVVYPNPDHPSDTNKLSFFVNNGKVAVSKAVGSHLESIWGNNPTITGPDKKYADYGATFHPLEGITAVDPKDGDLTSKLEVSGGKIKTKKPGIHNVHYSVSNSAGVKAHHKMTVVVKSRGRK</sequence>
<dbReference type="Gene3D" id="2.60.120.560">
    <property type="entry name" value="Exo-inulinase, domain 1"/>
    <property type="match status" value="1"/>
</dbReference>
<dbReference type="PANTHER" id="PTHR42800">
    <property type="entry name" value="EXOINULINASE INUD (AFU_ORTHOLOGUE AFUA_5G00480)"/>
    <property type="match status" value="1"/>
</dbReference>
<comment type="similarity">
    <text evidence="1 4">Belongs to the glycosyl hydrolase 32 family.</text>
</comment>
<dbReference type="InterPro" id="IPR013320">
    <property type="entry name" value="ConA-like_dom_sf"/>
</dbReference>
<feature type="domain" description="Glycosyl hydrolase family 32 C-terminal" evidence="7">
    <location>
        <begin position="428"/>
        <end position="570"/>
    </location>
</feature>
<feature type="domain" description="Glycosyl hydrolase family 32 N-terminal" evidence="6">
    <location>
        <begin position="44"/>
        <end position="409"/>
    </location>
</feature>
<dbReference type="Gene3D" id="2.60.40.10">
    <property type="entry name" value="Immunoglobulins"/>
    <property type="match status" value="1"/>
</dbReference>
<dbReference type="SUPFAM" id="SSF49899">
    <property type="entry name" value="Concanavalin A-like lectins/glucanases"/>
    <property type="match status" value="1"/>
</dbReference>
<evidence type="ECO:0000256" key="5">
    <source>
        <dbReference type="SAM" id="SignalP"/>
    </source>
</evidence>
<evidence type="ECO:0000256" key="4">
    <source>
        <dbReference type="RuleBase" id="RU362110"/>
    </source>
</evidence>
<dbReference type="Proteomes" id="UP001597399">
    <property type="component" value="Unassembled WGS sequence"/>
</dbReference>